<sequence>MHFALHNLHQVLLGRILFFRFQNLSPRIASMACTKRTAFLKPSPPPPPLQEVEVSWGVKIDVPSSSPPPQERHVVAFLAPRASPDKAANKAVLPLLDERLMLLEINEN</sequence>
<keyword evidence="2" id="KW-1185">Reference proteome</keyword>
<organism evidence="1 2">
    <name type="scientific">Lithospermum erythrorhizon</name>
    <name type="common">Purple gromwell</name>
    <name type="synonym">Lithospermum officinale var. erythrorhizon</name>
    <dbReference type="NCBI Taxonomy" id="34254"/>
    <lineage>
        <taxon>Eukaryota</taxon>
        <taxon>Viridiplantae</taxon>
        <taxon>Streptophyta</taxon>
        <taxon>Embryophyta</taxon>
        <taxon>Tracheophyta</taxon>
        <taxon>Spermatophyta</taxon>
        <taxon>Magnoliopsida</taxon>
        <taxon>eudicotyledons</taxon>
        <taxon>Gunneridae</taxon>
        <taxon>Pentapetalae</taxon>
        <taxon>asterids</taxon>
        <taxon>lamiids</taxon>
        <taxon>Boraginales</taxon>
        <taxon>Boraginaceae</taxon>
        <taxon>Boraginoideae</taxon>
        <taxon>Lithospermeae</taxon>
        <taxon>Lithospermum</taxon>
    </lineage>
</organism>
<evidence type="ECO:0000313" key="1">
    <source>
        <dbReference type="EMBL" id="GAA0183812.1"/>
    </source>
</evidence>
<name>A0AAV3RU27_LITER</name>
<evidence type="ECO:0000313" key="2">
    <source>
        <dbReference type="Proteomes" id="UP001454036"/>
    </source>
</evidence>
<protein>
    <submittedName>
        <fullName evidence="1">Uncharacterized protein</fullName>
    </submittedName>
</protein>
<proteinExistence type="predicted"/>
<dbReference type="Proteomes" id="UP001454036">
    <property type="component" value="Unassembled WGS sequence"/>
</dbReference>
<dbReference type="EMBL" id="BAABME010011478">
    <property type="protein sequence ID" value="GAA0183812.1"/>
    <property type="molecule type" value="Genomic_DNA"/>
</dbReference>
<dbReference type="AlphaFoldDB" id="A0AAV3RU27"/>
<comment type="caution">
    <text evidence="1">The sequence shown here is derived from an EMBL/GenBank/DDBJ whole genome shotgun (WGS) entry which is preliminary data.</text>
</comment>
<reference evidence="1 2" key="1">
    <citation type="submission" date="2024-01" db="EMBL/GenBank/DDBJ databases">
        <title>The complete chloroplast genome sequence of Lithospermum erythrorhizon: insights into the phylogenetic relationship among Boraginaceae species and the maternal lineages of purple gromwells.</title>
        <authorList>
            <person name="Okada T."/>
            <person name="Watanabe K."/>
        </authorList>
    </citation>
    <scope>NUCLEOTIDE SEQUENCE [LARGE SCALE GENOMIC DNA]</scope>
</reference>
<gene>
    <name evidence="1" type="ORF">LIER_31161</name>
</gene>
<accession>A0AAV3RU27</accession>